<name>A0A7M4ETX7_CROPO</name>
<dbReference type="AlphaFoldDB" id="A0A7M4ETX7"/>
<sequence>MFFILDIYKQVLSDPQRSRAAFVPTKNGRWVGSPCGLHGPYIFYKAFQFHLEGRPRILSLGDFFFVRCKPEDPICIAELQLLWEERTSRQLLSSSKLYFLPEDTPQGRNSDHGEDEVIAVSEKVTVKLEDLAKWVQSDFSKWKCGFRADPVKPTELGKNGQKESLMRYRQSTLNSGLNFKDILKEKADLDQFLGSSRVQSLVLWFCQAIDSLSPETCLCSPCLSLILPFSLQLYSQRTFLALSSLVLCTFNSRVCSYTCERGRV</sequence>
<dbReference type="GO" id="GO:0006357">
    <property type="term" value="P:regulation of transcription by RNA polymerase II"/>
    <property type="evidence" value="ECO:0007669"/>
    <property type="project" value="TreeGrafter"/>
</dbReference>
<dbReference type="Gene3D" id="2.30.30.490">
    <property type="match status" value="1"/>
</dbReference>
<dbReference type="GO" id="GO:0000976">
    <property type="term" value="F:transcription cis-regulatory region binding"/>
    <property type="evidence" value="ECO:0007669"/>
    <property type="project" value="TreeGrafter"/>
</dbReference>
<dbReference type="InterPro" id="IPR043151">
    <property type="entry name" value="BAH_sf"/>
</dbReference>
<gene>
    <name evidence="1" type="primary">ARID5B</name>
</gene>
<evidence type="ECO:0000313" key="1">
    <source>
        <dbReference type="Ensembl" id="ENSCPRP00005014466.1"/>
    </source>
</evidence>
<accession>A0A7M4ETX7</accession>
<dbReference type="Proteomes" id="UP000594220">
    <property type="component" value="Unplaced"/>
</dbReference>
<dbReference type="GO" id="GO:0005634">
    <property type="term" value="C:nucleus"/>
    <property type="evidence" value="ECO:0007669"/>
    <property type="project" value="TreeGrafter"/>
</dbReference>
<evidence type="ECO:0000313" key="2">
    <source>
        <dbReference type="Proteomes" id="UP000594220"/>
    </source>
</evidence>
<dbReference type="InterPro" id="IPR051232">
    <property type="entry name" value="ARID/SWI1_ChromRemod"/>
</dbReference>
<dbReference type="GeneTree" id="ENSGT00940000161078"/>
<keyword evidence="2" id="KW-1185">Reference proteome</keyword>
<dbReference type="PANTHER" id="PTHR13964">
    <property type="entry name" value="RBP-RELATED"/>
    <property type="match status" value="1"/>
</dbReference>
<dbReference type="PANTHER" id="PTHR13964:SF37">
    <property type="entry name" value="AT-RICH INTERACTIVE DOMAIN-CONTAINING PROTEIN 5B"/>
    <property type="match status" value="1"/>
</dbReference>
<dbReference type="Ensembl" id="ENSCPRT00005016983.1">
    <property type="protein sequence ID" value="ENSCPRP00005014464.1"/>
    <property type="gene ID" value="ENSCPRG00005010182.1"/>
</dbReference>
<reference evidence="1" key="1">
    <citation type="submission" date="2025-05" db="UniProtKB">
        <authorList>
            <consortium name="Ensembl"/>
        </authorList>
    </citation>
    <scope>IDENTIFICATION</scope>
</reference>
<protein>
    <submittedName>
        <fullName evidence="1">AT-rich interaction domain 5B</fullName>
    </submittedName>
</protein>
<proteinExistence type="predicted"/>
<dbReference type="Ensembl" id="ENSCPRT00005016986.1">
    <property type="protein sequence ID" value="ENSCPRP00005014466.1"/>
    <property type="gene ID" value="ENSCPRG00005010182.1"/>
</dbReference>
<organism evidence="1 2">
    <name type="scientific">Crocodylus porosus</name>
    <name type="common">Saltwater crocodile</name>
    <name type="synonym">Estuarine crocodile</name>
    <dbReference type="NCBI Taxonomy" id="8502"/>
    <lineage>
        <taxon>Eukaryota</taxon>
        <taxon>Metazoa</taxon>
        <taxon>Chordata</taxon>
        <taxon>Craniata</taxon>
        <taxon>Vertebrata</taxon>
        <taxon>Euteleostomi</taxon>
        <taxon>Archelosauria</taxon>
        <taxon>Archosauria</taxon>
        <taxon>Crocodylia</taxon>
        <taxon>Longirostres</taxon>
        <taxon>Crocodylidae</taxon>
        <taxon>Crocodylus</taxon>
    </lineage>
</organism>